<feature type="transmembrane region" description="Helical" evidence="4">
    <location>
        <begin position="34"/>
        <end position="56"/>
    </location>
</feature>
<name>A0A8C6ZTD4_NOTPE</name>
<evidence type="ECO:0000256" key="3">
    <source>
        <dbReference type="SAM" id="MobiDB-lite"/>
    </source>
</evidence>
<evidence type="ECO:0000313" key="5">
    <source>
        <dbReference type="Ensembl" id="ENSNPEP00000018816.1"/>
    </source>
</evidence>
<dbReference type="GO" id="GO:0043252">
    <property type="term" value="P:sodium-independent organic anion transport"/>
    <property type="evidence" value="ECO:0007669"/>
    <property type="project" value="TreeGrafter"/>
</dbReference>
<proteinExistence type="predicted"/>
<evidence type="ECO:0000313" key="6">
    <source>
        <dbReference type="Proteomes" id="UP000694420"/>
    </source>
</evidence>
<dbReference type="PANTHER" id="PTHR11388:SF142">
    <property type="entry name" value="SOLUTE CARRIER ORGANIC ANION TRANSPORTER FAMILY MEMBER 5A1"/>
    <property type="match status" value="1"/>
</dbReference>
<dbReference type="Pfam" id="PF03137">
    <property type="entry name" value="OATP"/>
    <property type="match status" value="2"/>
</dbReference>
<protein>
    <submittedName>
        <fullName evidence="5">Solute carrier organic anion transporter family member 5A1</fullName>
    </submittedName>
</protein>
<feature type="transmembrane region" description="Helical" evidence="4">
    <location>
        <begin position="63"/>
        <end position="85"/>
    </location>
</feature>
<feature type="transmembrane region" description="Helical" evidence="4">
    <location>
        <begin position="304"/>
        <end position="325"/>
    </location>
</feature>
<dbReference type="PANTHER" id="PTHR11388">
    <property type="entry name" value="ORGANIC ANION TRANSPORTER"/>
    <property type="match status" value="1"/>
</dbReference>
<evidence type="ECO:0000256" key="2">
    <source>
        <dbReference type="ARBA" id="ARBA00023157"/>
    </source>
</evidence>
<comment type="subcellular location">
    <subcellularLocation>
        <location evidence="1">Membrane</location>
        <topology evidence="1">Multi-pass membrane protein</topology>
    </subcellularLocation>
</comment>
<dbReference type="GO" id="GO:0015347">
    <property type="term" value="F:sodium-independent organic anion transmembrane transporter activity"/>
    <property type="evidence" value="ECO:0007669"/>
    <property type="project" value="TreeGrafter"/>
</dbReference>
<reference evidence="5" key="1">
    <citation type="submission" date="2025-08" db="UniProtKB">
        <authorList>
            <consortium name="Ensembl"/>
        </authorList>
    </citation>
    <scope>IDENTIFICATION</scope>
</reference>
<feature type="transmembrane region" description="Helical" evidence="4">
    <location>
        <begin position="131"/>
        <end position="158"/>
    </location>
</feature>
<keyword evidence="2" id="KW-1015">Disulfide bond</keyword>
<dbReference type="Ensembl" id="ENSNPET00000019301.1">
    <property type="protein sequence ID" value="ENSNPEP00000018816.1"/>
    <property type="gene ID" value="ENSNPEG00000014034.1"/>
</dbReference>
<accession>A0A8C6ZTD4</accession>
<evidence type="ECO:0000256" key="1">
    <source>
        <dbReference type="ARBA" id="ARBA00004141"/>
    </source>
</evidence>
<keyword evidence="4" id="KW-0812">Transmembrane</keyword>
<feature type="region of interest" description="Disordered" evidence="3">
    <location>
        <begin position="225"/>
        <end position="253"/>
    </location>
</feature>
<organism evidence="5 6">
    <name type="scientific">Nothoprocta perdicaria</name>
    <name type="common">Chilean tinamou</name>
    <name type="synonym">Crypturus perdicarius</name>
    <dbReference type="NCBI Taxonomy" id="30464"/>
    <lineage>
        <taxon>Eukaryota</taxon>
        <taxon>Metazoa</taxon>
        <taxon>Chordata</taxon>
        <taxon>Craniata</taxon>
        <taxon>Vertebrata</taxon>
        <taxon>Euteleostomi</taxon>
        <taxon>Archelosauria</taxon>
        <taxon>Archosauria</taxon>
        <taxon>Dinosauria</taxon>
        <taxon>Saurischia</taxon>
        <taxon>Theropoda</taxon>
        <taxon>Coelurosauria</taxon>
        <taxon>Aves</taxon>
        <taxon>Palaeognathae</taxon>
        <taxon>Tinamiformes</taxon>
        <taxon>Tinamidae</taxon>
        <taxon>Nothoprocta</taxon>
    </lineage>
</organism>
<keyword evidence="4" id="KW-0472">Membrane</keyword>
<feature type="transmembrane region" description="Helical" evidence="4">
    <location>
        <begin position="277"/>
        <end position="298"/>
    </location>
</feature>
<feature type="transmembrane region" description="Helical" evidence="4">
    <location>
        <begin position="170"/>
        <end position="194"/>
    </location>
</feature>
<reference evidence="5" key="2">
    <citation type="submission" date="2025-09" db="UniProtKB">
        <authorList>
            <consortium name="Ensembl"/>
        </authorList>
    </citation>
    <scope>IDENTIFICATION</scope>
</reference>
<dbReference type="Proteomes" id="UP000694420">
    <property type="component" value="Unplaced"/>
</dbReference>
<dbReference type="SUPFAM" id="SSF103473">
    <property type="entry name" value="MFS general substrate transporter"/>
    <property type="match status" value="1"/>
</dbReference>
<dbReference type="InterPro" id="IPR004156">
    <property type="entry name" value="OATP"/>
</dbReference>
<dbReference type="AlphaFoldDB" id="A0A8C6ZTD4"/>
<dbReference type="GO" id="GO:0016323">
    <property type="term" value="C:basolateral plasma membrane"/>
    <property type="evidence" value="ECO:0007669"/>
    <property type="project" value="TreeGrafter"/>
</dbReference>
<evidence type="ECO:0000256" key="4">
    <source>
        <dbReference type="SAM" id="Phobius"/>
    </source>
</evidence>
<sequence>MCFLTFIQSLMVSGYLSSVITTIERRYSLKSSESGLLVSCFDVGSLVVVVFISYFGGRGRRPLWLAVGGFFIALGAALFSLPHFISPPYQIQELNASVSNEGLCLTGNGSAKEPAESPACAKDSGGSGHSLYVALFICAQILIGMGSTPIYTLGPTYLDDNVKKENASLYLVEAIIITWIFLFHVMHLLSFLSLFSGIRWSGFLLCAIAMLLVIFPMFTFPKKLPPRHKKKKKKKKMNSDDVSSEDEVMKEKTNSKIQADNAVPASMGFGKNVKGEVLLLIFKCFEFQGHLLGLYGSGQSSNSFLPGVIIVPSAGVGIVLGGYIIKKLKLGARESAKLAMICSGVSLLCFSTLFIVGCESINLGGINIPYTTG</sequence>
<dbReference type="Gene3D" id="1.20.1250.20">
    <property type="entry name" value="MFS general substrate transporter like domains"/>
    <property type="match status" value="1"/>
</dbReference>
<keyword evidence="6" id="KW-1185">Reference proteome</keyword>
<feature type="compositionally biased region" description="Basic residues" evidence="3">
    <location>
        <begin position="225"/>
        <end position="236"/>
    </location>
</feature>
<feature type="transmembrane region" description="Helical" evidence="4">
    <location>
        <begin position="337"/>
        <end position="357"/>
    </location>
</feature>
<keyword evidence="4" id="KW-1133">Transmembrane helix</keyword>
<dbReference type="InterPro" id="IPR036259">
    <property type="entry name" value="MFS_trans_sf"/>
</dbReference>
<feature type="transmembrane region" description="Helical" evidence="4">
    <location>
        <begin position="200"/>
        <end position="220"/>
    </location>
</feature>